<dbReference type="AlphaFoldDB" id="A0A917NIK0"/>
<evidence type="ECO:0008006" key="4">
    <source>
        <dbReference type="Google" id="ProtNLM"/>
    </source>
</evidence>
<organism evidence="2 3">
    <name type="scientific">Neoroseomonas lacus</name>
    <dbReference type="NCBI Taxonomy" id="287609"/>
    <lineage>
        <taxon>Bacteria</taxon>
        <taxon>Pseudomonadati</taxon>
        <taxon>Pseudomonadota</taxon>
        <taxon>Alphaproteobacteria</taxon>
        <taxon>Acetobacterales</taxon>
        <taxon>Acetobacteraceae</taxon>
        <taxon>Neoroseomonas</taxon>
    </lineage>
</organism>
<proteinExistence type="predicted"/>
<sequence length="203" mass="21547">MRRWLLAAALLALALPVAEAARATLRATRPGAPPLTLQAVSNAEYWTIAVLDGGVESQRIEVQSDLPDSLPRLADTNGDGALDLWVPVIGGNANTAWDVWLMQPGQARFRRAGEVSGLAFSRDAAGRLVTLGRNGCCSVDYTFHEITAEGTLREAFAIERRFDELGRSSCEPSAIAIEPPAAAVAATCRLGRGGMPGVVLRVP</sequence>
<feature type="chain" id="PRO_5037757677" description="VCBS repeat-containing protein" evidence="1">
    <location>
        <begin position="21"/>
        <end position="203"/>
    </location>
</feature>
<evidence type="ECO:0000313" key="2">
    <source>
        <dbReference type="EMBL" id="GGJ00554.1"/>
    </source>
</evidence>
<dbReference type="RefSeq" id="WP_188965248.1">
    <property type="nucleotide sequence ID" value="NZ_BMKW01000001.1"/>
</dbReference>
<accession>A0A917NIK0</accession>
<name>A0A917NIK0_9PROT</name>
<reference evidence="2" key="2">
    <citation type="submission" date="2020-09" db="EMBL/GenBank/DDBJ databases">
        <authorList>
            <person name="Sun Q."/>
            <person name="Zhou Y."/>
        </authorList>
    </citation>
    <scope>NUCLEOTIDE SEQUENCE</scope>
    <source>
        <strain evidence="2">CGMCC 1.3617</strain>
    </source>
</reference>
<keyword evidence="3" id="KW-1185">Reference proteome</keyword>
<protein>
    <recommendedName>
        <fullName evidence="4">VCBS repeat-containing protein</fullName>
    </recommendedName>
</protein>
<dbReference type="Proteomes" id="UP000661507">
    <property type="component" value="Unassembled WGS sequence"/>
</dbReference>
<reference evidence="2" key="1">
    <citation type="journal article" date="2014" name="Int. J. Syst. Evol. Microbiol.">
        <title>Complete genome sequence of Corynebacterium casei LMG S-19264T (=DSM 44701T), isolated from a smear-ripened cheese.</title>
        <authorList>
            <consortium name="US DOE Joint Genome Institute (JGI-PGF)"/>
            <person name="Walter F."/>
            <person name="Albersmeier A."/>
            <person name="Kalinowski J."/>
            <person name="Ruckert C."/>
        </authorList>
    </citation>
    <scope>NUCLEOTIDE SEQUENCE</scope>
    <source>
        <strain evidence="2">CGMCC 1.3617</strain>
    </source>
</reference>
<comment type="caution">
    <text evidence="2">The sequence shown here is derived from an EMBL/GenBank/DDBJ whole genome shotgun (WGS) entry which is preliminary data.</text>
</comment>
<gene>
    <name evidence="2" type="ORF">GCM10011320_04240</name>
</gene>
<keyword evidence="1" id="KW-0732">Signal</keyword>
<dbReference type="EMBL" id="BMKW01000001">
    <property type="protein sequence ID" value="GGJ00554.1"/>
    <property type="molecule type" value="Genomic_DNA"/>
</dbReference>
<evidence type="ECO:0000256" key="1">
    <source>
        <dbReference type="SAM" id="SignalP"/>
    </source>
</evidence>
<evidence type="ECO:0000313" key="3">
    <source>
        <dbReference type="Proteomes" id="UP000661507"/>
    </source>
</evidence>
<feature type="signal peptide" evidence="1">
    <location>
        <begin position="1"/>
        <end position="20"/>
    </location>
</feature>